<dbReference type="GeneID" id="95572612"/>
<keyword evidence="3" id="KW-1185">Reference proteome</keyword>
<gene>
    <name evidence="2" type="ORF">NRK68_04045</name>
</gene>
<dbReference type="PANTHER" id="PTHR15811:SF5">
    <property type="entry name" value="MTH938 DOMAIN-CONTAINING PROTEIN"/>
    <property type="match status" value="1"/>
</dbReference>
<dbReference type="SUPFAM" id="SSF64076">
    <property type="entry name" value="MTH938-like"/>
    <property type="match status" value="1"/>
</dbReference>
<organism evidence="2 3">
    <name type="scientific">Streptomyces yangpuensis</name>
    <dbReference type="NCBI Taxonomy" id="1648182"/>
    <lineage>
        <taxon>Bacteria</taxon>
        <taxon>Bacillati</taxon>
        <taxon>Actinomycetota</taxon>
        <taxon>Actinomycetes</taxon>
        <taxon>Kitasatosporales</taxon>
        <taxon>Streptomycetaceae</taxon>
        <taxon>Streptomyces</taxon>
    </lineage>
</organism>
<evidence type="ECO:0000256" key="1">
    <source>
        <dbReference type="SAM" id="MobiDB-lite"/>
    </source>
</evidence>
<feature type="region of interest" description="Disordered" evidence="1">
    <location>
        <begin position="1"/>
        <end position="20"/>
    </location>
</feature>
<dbReference type="Pfam" id="PF04430">
    <property type="entry name" value="DUF498"/>
    <property type="match status" value="1"/>
</dbReference>
<proteinExistence type="predicted"/>
<dbReference type="EMBL" id="CP102514">
    <property type="protein sequence ID" value="UUY46460.1"/>
    <property type="molecule type" value="Genomic_DNA"/>
</dbReference>
<accession>A0ABY5PSM7</accession>
<evidence type="ECO:0000313" key="2">
    <source>
        <dbReference type="EMBL" id="UUY46460.1"/>
    </source>
</evidence>
<dbReference type="InterPro" id="IPR036748">
    <property type="entry name" value="MTH938-like_sf"/>
</dbReference>
<reference evidence="2" key="1">
    <citation type="submission" date="2022-08" db="EMBL/GenBank/DDBJ databases">
        <authorList>
            <person name="Tian L."/>
        </authorList>
    </citation>
    <scope>NUCLEOTIDE SEQUENCE</scope>
    <source>
        <strain evidence="2">CM253</strain>
    </source>
</reference>
<dbReference type="InterPro" id="IPR007523">
    <property type="entry name" value="NDUFAF3/AAMDC"/>
</dbReference>
<dbReference type="Gene3D" id="3.40.1230.10">
    <property type="entry name" value="MTH938-like"/>
    <property type="match status" value="1"/>
</dbReference>
<name>A0ABY5PSM7_9ACTN</name>
<dbReference type="PANTHER" id="PTHR15811">
    <property type="entry name" value="MTH938 DOMAIN-CONTAINING PROTEIN"/>
    <property type="match status" value="1"/>
</dbReference>
<sequence length="130" mass="13264">MTDTGTGRAIDTAPASDPAFAYDRASDPAFAYDPTSGPASDAASDLAAVPGASGGAEPLWDARELLERGARVVVLSLGMDERLAVAPPTLELLRQAGAEVHVKETRAAVALYNTLAAAGRPVGGLFHSTC</sequence>
<protein>
    <submittedName>
        <fullName evidence="2">MTH938/NDUFAF3 family protein</fullName>
    </submittedName>
</protein>
<dbReference type="RefSeq" id="WP_183065708.1">
    <property type="nucleotide sequence ID" value="NZ_CP102514.1"/>
</dbReference>
<dbReference type="Proteomes" id="UP001057738">
    <property type="component" value="Chromosome"/>
</dbReference>
<evidence type="ECO:0000313" key="3">
    <source>
        <dbReference type="Proteomes" id="UP001057738"/>
    </source>
</evidence>